<organism evidence="1 2">
    <name type="scientific">Parafannyhessea umbonata</name>
    <dbReference type="NCBI Taxonomy" id="604330"/>
    <lineage>
        <taxon>Bacteria</taxon>
        <taxon>Bacillati</taxon>
        <taxon>Actinomycetota</taxon>
        <taxon>Coriobacteriia</taxon>
        <taxon>Coriobacteriales</taxon>
        <taxon>Atopobiaceae</taxon>
        <taxon>Parafannyhessea</taxon>
    </lineage>
</organism>
<dbReference type="EMBL" id="VUND01000002">
    <property type="protein sequence ID" value="MST60264.1"/>
    <property type="molecule type" value="Genomic_DNA"/>
</dbReference>
<protein>
    <submittedName>
        <fullName evidence="1">Uncharacterized protein</fullName>
    </submittedName>
</protein>
<reference evidence="1 2" key="1">
    <citation type="submission" date="2019-08" db="EMBL/GenBank/DDBJ databases">
        <title>In-depth cultivation of the pig gut microbiome towards novel bacterial diversity and tailored functional studies.</title>
        <authorList>
            <person name="Wylensek D."/>
            <person name="Hitch T.C.A."/>
            <person name="Clavel T."/>
        </authorList>
    </citation>
    <scope>NUCLEOTIDE SEQUENCE [LARGE SCALE GENOMIC DNA]</scope>
    <source>
        <strain evidence="1 2">WB01_CNA04</strain>
    </source>
</reference>
<accession>A0A6N7XA12</accession>
<gene>
    <name evidence="1" type="ORF">FYJ69_04965</name>
</gene>
<dbReference type="AlphaFoldDB" id="A0A6N7XA12"/>
<name>A0A6N7XA12_9ACTN</name>
<evidence type="ECO:0000313" key="1">
    <source>
        <dbReference type="EMBL" id="MST60264.1"/>
    </source>
</evidence>
<evidence type="ECO:0000313" key="2">
    <source>
        <dbReference type="Proteomes" id="UP000434342"/>
    </source>
</evidence>
<dbReference type="Proteomes" id="UP000434342">
    <property type="component" value="Unassembled WGS sequence"/>
</dbReference>
<sequence>MGSKVRAKCEEGVKAAHGRRVTQAGRTIVWLRGQNPKSYVVYRVPQGEDARRSFDELPLEEIAAAALEFIESNGPSEQEDLVRGVLHELEFSRLTAAAREYLQKGLTFGIRRGLYKRSKSTYLLPDAEE</sequence>
<dbReference type="RefSeq" id="WP_154540666.1">
    <property type="nucleotide sequence ID" value="NZ_JAQXWW010000062.1"/>
</dbReference>
<proteinExistence type="predicted"/>
<comment type="caution">
    <text evidence="1">The sequence shown here is derived from an EMBL/GenBank/DDBJ whole genome shotgun (WGS) entry which is preliminary data.</text>
</comment>